<dbReference type="PROSITE" id="PS00460">
    <property type="entry name" value="GLUTATHIONE_PEROXID_1"/>
    <property type="match status" value="1"/>
</dbReference>
<keyword evidence="3 5" id="KW-0560">Oxidoreductase</keyword>
<evidence type="ECO:0000313" key="7">
    <source>
        <dbReference type="Proteomes" id="UP000011760"/>
    </source>
</evidence>
<dbReference type="FunFam" id="3.40.30.10:FF:000010">
    <property type="entry name" value="Glutathione peroxidase"/>
    <property type="match status" value="1"/>
</dbReference>
<keyword evidence="2 5" id="KW-0575">Peroxidase</keyword>
<name>M1UN05_9CORY</name>
<gene>
    <name evidence="6" type="ORF">H924_10880</name>
</gene>
<dbReference type="Gene3D" id="3.40.30.10">
    <property type="entry name" value="Glutaredoxin"/>
    <property type="match status" value="1"/>
</dbReference>
<evidence type="ECO:0000256" key="1">
    <source>
        <dbReference type="ARBA" id="ARBA00006926"/>
    </source>
</evidence>
<dbReference type="PROSITE" id="PS51355">
    <property type="entry name" value="GLUTATHIONE_PEROXID_3"/>
    <property type="match status" value="1"/>
</dbReference>
<dbReference type="InterPro" id="IPR029759">
    <property type="entry name" value="GPX_AS"/>
</dbReference>
<feature type="active site" evidence="4">
    <location>
        <position position="36"/>
    </location>
</feature>
<dbReference type="GO" id="GO:0034599">
    <property type="term" value="P:cellular response to oxidative stress"/>
    <property type="evidence" value="ECO:0007669"/>
    <property type="project" value="TreeGrafter"/>
</dbReference>
<dbReference type="PRINTS" id="PR01011">
    <property type="entry name" value="GLUTPROXDASE"/>
</dbReference>
<dbReference type="CDD" id="cd00340">
    <property type="entry name" value="GSH_Peroxidase"/>
    <property type="match status" value="1"/>
</dbReference>
<dbReference type="Proteomes" id="UP000011760">
    <property type="component" value="Chromosome"/>
</dbReference>
<comment type="similarity">
    <text evidence="1 5">Belongs to the glutathione peroxidase family.</text>
</comment>
<protein>
    <recommendedName>
        <fullName evidence="5">Glutathione peroxidase</fullName>
    </recommendedName>
</protein>
<evidence type="ECO:0000256" key="3">
    <source>
        <dbReference type="ARBA" id="ARBA00023002"/>
    </source>
</evidence>
<reference evidence="6 7" key="1">
    <citation type="submission" date="2013-02" db="EMBL/GenBank/DDBJ databases">
        <title>The complete genome sequence of Corynebacterium callunae DSM 20147.</title>
        <authorList>
            <person name="Ruckert C."/>
            <person name="Albersmeier A."/>
            <person name="Kalinowski J."/>
        </authorList>
    </citation>
    <scope>NUCLEOTIDE SEQUENCE [LARGE SCALE GENOMIC DNA]</scope>
    <source>
        <strain evidence="6 7">DSM 20147</strain>
    </source>
</reference>
<dbReference type="EMBL" id="CP004354">
    <property type="protein sequence ID" value="AGG67604.1"/>
    <property type="molecule type" value="Genomic_DNA"/>
</dbReference>
<dbReference type="HOGENOM" id="CLU_029507_2_2_11"/>
<dbReference type="KEGG" id="ccn:H924_10880"/>
<evidence type="ECO:0000256" key="2">
    <source>
        <dbReference type="ARBA" id="ARBA00022559"/>
    </source>
</evidence>
<dbReference type="GO" id="GO:0004601">
    <property type="term" value="F:peroxidase activity"/>
    <property type="evidence" value="ECO:0007669"/>
    <property type="project" value="UniProtKB-KW"/>
</dbReference>
<dbReference type="Pfam" id="PF00255">
    <property type="entry name" value="GSHPx"/>
    <property type="match status" value="1"/>
</dbReference>
<proteinExistence type="inferred from homology"/>
<dbReference type="OrthoDB" id="9785502at2"/>
<dbReference type="RefSeq" id="WP_015652030.1">
    <property type="nucleotide sequence ID" value="NC_020506.1"/>
</dbReference>
<sequence length="159" mass="17650">MGTLKDQKITLNDGTETTMGQWADKLLLVVNVASQCGLTPQYEGLQRLYEKYQDRGLVVLGVPCNQFKGQEPGTDAQVCAFVQDNYGVSFPLLAKTEVNGENAHPLYRELKSATGGAEIQWNFEKFLLKIDGNTIERFAPQVEPESEETVRAIEANLPL</sequence>
<dbReference type="InterPro" id="IPR000889">
    <property type="entry name" value="Glutathione_peroxidase"/>
</dbReference>
<dbReference type="PIRSF" id="PIRSF000303">
    <property type="entry name" value="Glutathion_perox"/>
    <property type="match status" value="1"/>
</dbReference>
<dbReference type="AlphaFoldDB" id="M1UN05"/>
<evidence type="ECO:0000313" key="6">
    <source>
        <dbReference type="EMBL" id="AGG67604.1"/>
    </source>
</evidence>
<dbReference type="STRING" id="1121353.H924_10880"/>
<dbReference type="InterPro" id="IPR036249">
    <property type="entry name" value="Thioredoxin-like_sf"/>
</dbReference>
<organism evidence="6 7">
    <name type="scientific">Corynebacterium callunae DSM 20147</name>
    <dbReference type="NCBI Taxonomy" id="1121353"/>
    <lineage>
        <taxon>Bacteria</taxon>
        <taxon>Bacillati</taxon>
        <taxon>Actinomycetota</taxon>
        <taxon>Actinomycetes</taxon>
        <taxon>Mycobacteriales</taxon>
        <taxon>Corynebacteriaceae</taxon>
        <taxon>Corynebacterium</taxon>
    </lineage>
</organism>
<dbReference type="PANTHER" id="PTHR11592">
    <property type="entry name" value="GLUTATHIONE PEROXIDASE"/>
    <property type="match status" value="1"/>
</dbReference>
<accession>M1UN05</accession>
<dbReference type="SUPFAM" id="SSF52833">
    <property type="entry name" value="Thioredoxin-like"/>
    <property type="match status" value="1"/>
</dbReference>
<keyword evidence="7" id="KW-1185">Reference proteome</keyword>
<dbReference type="eggNOG" id="COG0386">
    <property type="taxonomic scope" value="Bacteria"/>
</dbReference>
<evidence type="ECO:0000256" key="5">
    <source>
        <dbReference type="RuleBase" id="RU000499"/>
    </source>
</evidence>
<dbReference type="PANTHER" id="PTHR11592:SF40">
    <property type="entry name" value="THIOREDOXIN_GLUTATHIONE PEROXIDASE BTUE"/>
    <property type="match status" value="1"/>
</dbReference>
<evidence type="ECO:0000256" key="4">
    <source>
        <dbReference type="PIRSR" id="PIRSR000303-1"/>
    </source>
</evidence>
<dbReference type="PATRIC" id="fig|1121353.3.peg.2221"/>